<dbReference type="InterPro" id="IPR005829">
    <property type="entry name" value="Sugar_transporter_CS"/>
</dbReference>
<dbReference type="SUPFAM" id="SSF103473">
    <property type="entry name" value="MFS general substrate transporter"/>
    <property type="match status" value="1"/>
</dbReference>
<evidence type="ECO:0000259" key="10">
    <source>
        <dbReference type="PROSITE" id="PS50850"/>
    </source>
</evidence>
<dbReference type="PANTHER" id="PTHR48022:SF14">
    <property type="entry name" value="MAJOR FACILITATOR SUPERFAMILY (MFS) PROFILE DOMAIN-CONTAINING PROTEIN-RELATED"/>
    <property type="match status" value="1"/>
</dbReference>
<dbReference type="HOGENOM" id="CLU_001265_30_12_1"/>
<feature type="transmembrane region" description="Helical" evidence="9">
    <location>
        <begin position="377"/>
        <end position="394"/>
    </location>
</feature>
<dbReference type="InterPro" id="IPR020846">
    <property type="entry name" value="MFS_dom"/>
</dbReference>
<organism evidence="11 12">
    <name type="scientific">Pestalotiopsis fici (strain W106-1 / CGMCC3.15140)</name>
    <dbReference type="NCBI Taxonomy" id="1229662"/>
    <lineage>
        <taxon>Eukaryota</taxon>
        <taxon>Fungi</taxon>
        <taxon>Dikarya</taxon>
        <taxon>Ascomycota</taxon>
        <taxon>Pezizomycotina</taxon>
        <taxon>Sordariomycetes</taxon>
        <taxon>Xylariomycetidae</taxon>
        <taxon>Amphisphaeriales</taxon>
        <taxon>Sporocadaceae</taxon>
        <taxon>Pestalotiopsis</taxon>
    </lineage>
</organism>
<evidence type="ECO:0000256" key="1">
    <source>
        <dbReference type="ARBA" id="ARBA00004141"/>
    </source>
</evidence>
<keyword evidence="6 9" id="KW-0472">Membrane</keyword>
<keyword evidence="3 8" id="KW-0813">Transport</keyword>
<dbReference type="eggNOG" id="KOG0254">
    <property type="taxonomic scope" value="Eukaryota"/>
</dbReference>
<gene>
    <name evidence="11" type="ORF">PFICI_10608</name>
</gene>
<keyword evidence="12" id="KW-1185">Reference proteome</keyword>
<name>W3X073_PESFW</name>
<dbReference type="GO" id="GO:0016020">
    <property type="term" value="C:membrane"/>
    <property type="evidence" value="ECO:0007669"/>
    <property type="project" value="UniProtKB-SubCell"/>
</dbReference>
<dbReference type="RefSeq" id="XP_007837380.1">
    <property type="nucleotide sequence ID" value="XM_007839189.1"/>
</dbReference>
<dbReference type="InterPro" id="IPR036259">
    <property type="entry name" value="MFS_trans_sf"/>
</dbReference>
<proteinExistence type="inferred from homology"/>
<dbReference type="Pfam" id="PF00083">
    <property type="entry name" value="Sugar_tr"/>
    <property type="match status" value="1"/>
</dbReference>
<dbReference type="OrthoDB" id="8120565at2759"/>
<dbReference type="PROSITE" id="PS00216">
    <property type="entry name" value="SUGAR_TRANSPORT_1"/>
    <property type="match status" value="1"/>
</dbReference>
<feature type="transmembrane region" description="Helical" evidence="9">
    <location>
        <begin position="139"/>
        <end position="157"/>
    </location>
</feature>
<comment type="similarity">
    <text evidence="2 8">Belongs to the major facilitator superfamily. Sugar transporter (TC 2.A.1.1) family.</text>
</comment>
<feature type="transmembrane region" description="Helical" evidence="9">
    <location>
        <begin position="474"/>
        <end position="496"/>
    </location>
</feature>
<dbReference type="Gene3D" id="1.20.1250.20">
    <property type="entry name" value="MFS general substrate transporter like domains"/>
    <property type="match status" value="1"/>
</dbReference>
<feature type="transmembrane region" description="Helical" evidence="9">
    <location>
        <begin position="169"/>
        <end position="186"/>
    </location>
</feature>
<dbReference type="NCBIfam" id="TIGR00879">
    <property type="entry name" value="SP"/>
    <property type="match status" value="1"/>
</dbReference>
<keyword evidence="4 9" id="KW-0812">Transmembrane</keyword>
<dbReference type="GO" id="GO:0005351">
    <property type="term" value="F:carbohydrate:proton symporter activity"/>
    <property type="evidence" value="ECO:0007669"/>
    <property type="project" value="TreeGrafter"/>
</dbReference>
<feature type="transmembrane region" description="Helical" evidence="9">
    <location>
        <begin position="338"/>
        <end position="357"/>
    </location>
</feature>
<evidence type="ECO:0000313" key="12">
    <source>
        <dbReference type="Proteomes" id="UP000030651"/>
    </source>
</evidence>
<evidence type="ECO:0000256" key="9">
    <source>
        <dbReference type="SAM" id="Phobius"/>
    </source>
</evidence>
<evidence type="ECO:0000256" key="8">
    <source>
        <dbReference type="RuleBase" id="RU003346"/>
    </source>
</evidence>
<reference evidence="12" key="1">
    <citation type="journal article" date="2015" name="BMC Genomics">
        <title>Genomic and transcriptomic analysis of the endophytic fungus Pestalotiopsis fici reveals its lifestyle and high potential for synthesis of natural products.</title>
        <authorList>
            <person name="Wang X."/>
            <person name="Zhang X."/>
            <person name="Liu L."/>
            <person name="Xiang M."/>
            <person name="Wang W."/>
            <person name="Sun X."/>
            <person name="Che Y."/>
            <person name="Guo L."/>
            <person name="Liu G."/>
            <person name="Guo L."/>
            <person name="Wang C."/>
            <person name="Yin W.B."/>
            <person name="Stadler M."/>
            <person name="Zhang X."/>
            <person name="Liu X."/>
        </authorList>
    </citation>
    <scope>NUCLEOTIDE SEQUENCE [LARGE SCALE GENOMIC DNA]</scope>
    <source>
        <strain evidence="12">W106-1 / CGMCC3.15140</strain>
    </source>
</reference>
<feature type="domain" description="Major facilitator superfamily (MFS) profile" evidence="10">
    <location>
        <begin position="65"/>
        <end position="526"/>
    </location>
</feature>
<dbReference type="GeneID" id="19275621"/>
<dbReference type="PRINTS" id="PR00171">
    <property type="entry name" value="SUGRTRNSPORT"/>
</dbReference>
<evidence type="ECO:0000256" key="5">
    <source>
        <dbReference type="ARBA" id="ARBA00022989"/>
    </source>
</evidence>
<evidence type="ECO:0000256" key="2">
    <source>
        <dbReference type="ARBA" id="ARBA00010992"/>
    </source>
</evidence>
<feature type="transmembrane region" description="Helical" evidence="9">
    <location>
        <begin position="233"/>
        <end position="252"/>
    </location>
</feature>
<dbReference type="InParanoid" id="W3X073"/>
<dbReference type="InterPro" id="IPR005828">
    <property type="entry name" value="MFS_sugar_transport-like"/>
</dbReference>
<dbReference type="AlphaFoldDB" id="W3X073"/>
<dbReference type="FunFam" id="1.20.1250.20:FF:000026">
    <property type="entry name" value="MFS quinate transporter QutD"/>
    <property type="match status" value="1"/>
</dbReference>
<dbReference type="PROSITE" id="PS00217">
    <property type="entry name" value="SUGAR_TRANSPORT_2"/>
    <property type="match status" value="1"/>
</dbReference>
<feature type="transmembrane region" description="Helical" evidence="9">
    <location>
        <begin position="502"/>
        <end position="522"/>
    </location>
</feature>
<protein>
    <recommendedName>
        <fullName evidence="10">Major facilitator superfamily (MFS) profile domain-containing protein</fullName>
    </recommendedName>
</protein>
<dbReference type="EMBL" id="KI912115">
    <property type="protein sequence ID" value="ETS78546.1"/>
    <property type="molecule type" value="Genomic_DNA"/>
</dbReference>
<feature type="transmembrane region" description="Helical" evidence="9">
    <location>
        <begin position="433"/>
        <end position="453"/>
    </location>
</feature>
<dbReference type="PANTHER" id="PTHR48022">
    <property type="entry name" value="PLASTIDIC GLUCOSE TRANSPORTER 4"/>
    <property type="match status" value="1"/>
</dbReference>
<dbReference type="Proteomes" id="UP000030651">
    <property type="component" value="Unassembled WGS sequence"/>
</dbReference>
<keyword evidence="7" id="KW-0325">Glycoprotein</keyword>
<dbReference type="InterPro" id="IPR003663">
    <property type="entry name" value="Sugar/inositol_transpt"/>
</dbReference>
<evidence type="ECO:0000256" key="6">
    <source>
        <dbReference type="ARBA" id="ARBA00023136"/>
    </source>
</evidence>
<sequence length="569" mass="63147">MSSSDSQEKRVDMGLTVEHAEHDNNAQLPQDIKSIHSSQPVWAERETYGKSGFRGIFTNKYVFCCAAFSTLGGALFGYDQGVMAITLGMEQFQDVFPEVRTNAAGAGFQKGLLTAMIELGAFIGAMNQGWIADKLSRKWSIMAAVVIFIIGSAIQTGSMNYSTLLGGRFVGGIGVGMLAMVAPLYISELAPPEIRGTLLVLQELSIVTAIVVAFYTTYGTRFIASDWSWRLPFLIQMAPALFLGAGVPFLPYSPRWLASKERDDEALQVLSKLRGFPTTDARVVREWIEIRAEHRYCKETSMERHPKLHDGRLSSRIKLYIVGYLDCFRKGAIKRTHVGIGLMFFQQFAGINALIYYSPTLFETMGLNTQMQLDMSGVLNICQVIACLWSLYGMDRYGRRTLLLGGGVCMIIAHLVIAVLVSQYSTSWASHQAAAWTSVAFLLFFMLTFGAGWGPVPWAMPAEIFPASLRAKGVSYSTMSNWFNNFIIGLITPPLIQNTGYGTYVFFCVFCLLAVVWVWFVVPETNGRTLEQMDEVFNDNIGDIEITRRARIEADLAAELGHMSTQNAV</sequence>
<evidence type="ECO:0000256" key="4">
    <source>
        <dbReference type="ARBA" id="ARBA00022692"/>
    </source>
</evidence>
<feature type="transmembrane region" description="Helical" evidence="9">
    <location>
        <begin position="198"/>
        <end position="218"/>
    </location>
</feature>
<keyword evidence="5 9" id="KW-1133">Transmembrane helix</keyword>
<comment type="subcellular location">
    <subcellularLocation>
        <location evidence="1">Membrane</location>
        <topology evidence="1">Multi-pass membrane protein</topology>
    </subcellularLocation>
</comment>
<evidence type="ECO:0000256" key="3">
    <source>
        <dbReference type="ARBA" id="ARBA00022448"/>
    </source>
</evidence>
<evidence type="ECO:0000313" key="11">
    <source>
        <dbReference type="EMBL" id="ETS78546.1"/>
    </source>
</evidence>
<dbReference type="PROSITE" id="PS50850">
    <property type="entry name" value="MFS"/>
    <property type="match status" value="1"/>
</dbReference>
<evidence type="ECO:0000256" key="7">
    <source>
        <dbReference type="ARBA" id="ARBA00023180"/>
    </source>
</evidence>
<dbReference type="OMA" id="CWKRTHV"/>
<feature type="transmembrane region" description="Helical" evidence="9">
    <location>
        <begin position="401"/>
        <end position="421"/>
    </location>
</feature>
<dbReference type="InterPro" id="IPR050360">
    <property type="entry name" value="MFS_Sugar_Transporters"/>
</dbReference>
<dbReference type="KEGG" id="pfy:PFICI_10608"/>
<accession>W3X073</accession>